<evidence type="ECO:0000313" key="1">
    <source>
        <dbReference type="EMBL" id="SHG25020.1"/>
    </source>
</evidence>
<name>A0A1M5IAU7_9ACTN</name>
<proteinExistence type="predicted"/>
<gene>
    <name evidence="1" type="ORF">SAMN05444351_1974</name>
</gene>
<dbReference type="Proteomes" id="UP000184471">
    <property type="component" value="Unassembled WGS sequence"/>
</dbReference>
<evidence type="ECO:0000313" key="2">
    <source>
        <dbReference type="Proteomes" id="UP000184471"/>
    </source>
</evidence>
<organism evidence="1 2">
    <name type="scientific">Geodermatophilus nigrescens</name>
    <dbReference type="NCBI Taxonomy" id="1070870"/>
    <lineage>
        <taxon>Bacteria</taxon>
        <taxon>Bacillati</taxon>
        <taxon>Actinomycetota</taxon>
        <taxon>Actinomycetes</taxon>
        <taxon>Geodermatophilales</taxon>
        <taxon>Geodermatophilaceae</taxon>
        <taxon>Geodermatophilus</taxon>
    </lineage>
</organism>
<dbReference type="EMBL" id="FQVX01000002">
    <property type="protein sequence ID" value="SHG25020.1"/>
    <property type="molecule type" value="Genomic_DNA"/>
</dbReference>
<dbReference type="AlphaFoldDB" id="A0A1M5IAU7"/>
<dbReference type="STRING" id="1070870.SAMN05444351_1974"/>
<keyword evidence="2" id="KW-1185">Reference proteome</keyword>
<reference evidence="1 2" key="1">
    <citation type="submission" date="2016-11" db="EMBL/GenBank/DDBJ databases">
        <authorList>
            <person name="Jaros S."/>
            <person name="Januszkiewicz K."/>
            <person name="Wedrychowicz H."/>
        </authorList>
    </citation>
    <scope>NUCLEOTIDE SEQUENCE [LARGE SCALE GENOMIC DNA]</scope>
    <source>
        <strain evidence="1 2">DSM 45408</strain>
    </source>
</reference>
<sequence>MDLARVPRAVGAYWRAQVHLWEVYLSADPWPPRHPGGEPLHWTGRRLRGSVLPGP</sequence>
<dbReference type="RefSeq" id="WP_175562831.1">
    <property type="nucleotide sequence ID" value="NZ_FQVX01000002.1"/>
</dbReference>
<protein>
    <submittedName>
        <fullName evidence="1">Uncharacterized protein</fullName>
    </submittedName>
</protein>
<accession>A0A1M5IAU7</accession>